<comment type="subcellular location">
    <subcellularLocation>
        <location evidence="2">Nucleus</location>
    </subcellularLocation>
</comment>
<feature type="domain" description="Mediator of RNA polymerase II transcription subunit 15 N-terminal" evidence="4">
    <location>
        <begin position="93"/>
        <end position="165"/>
    </location>
</feature>
<dbReference type="OrthoDB" id="10055322at2759"/>
<dbReference type="AlphaFoldDB" id="A0A7D9HZR7"/>
<name>A0A7D9HZR7_PARCT</name>
<evidence type="ECO:0000256" key="3">
    <source>
        <dbReference type="SAM" id="MobiDB-lite"/>
    </source>
</evidence>
<comment type="function">
    <text evidence="2">Component of the Mediator complex, a coactivator involved in the regulated transcription of nearly all RNA polymerase II-dependent genes. Mediator functions as a bridge to convey information from gene-specific regulatory proteins to the basal RNA polymerase II transcription machinery. Mediator is recruited to promoters by direct interactions with regulatory proteins and serves as a scaffold for the assembly of a functional preinitiation complex with RNA polymerase II and the general transcription factors.</text>
</comment>
<comment type="subunit">
    <text evidence="2">Component of the Mediator complex.</text>
</comment>
<reference evidence="5" key="1">
    <citation type="submission" date="2020-04" db="EMBL/GenBank/DDBJ databases">
        <authorList>
            <person name="Alioto T."/>
            <person name="Alioto T."/>
            <person name="Gomez Garrido J."/>
        </authorList>
    </citation>
    <scope>NUCLEOTIDE SEQUENCE</scope>
    <source>
        <strain evidence="5">A484AB</strain>
    </source>
</reference>
<dbReference type="GO" id="GO:0006355">
    <property type="term" value="P:regulation of DNA-templated transcription"/>
    <property type="evidence" value="ECO:0007669"/>
    <property type="project" value="InterPro"/>
</dbReference>
<dbReference type="InterPro" id="IPR019087">
    <property type="entry name" value="Med15_N"/>
</dbReference>
<gene>
    <name evidence="2" type="primary">MED15</name>
    <name evidence="5" type="ORF">PACLA_8A020355</name>
</gene>
<evidence type="ECO:0000259" key="4">
    <source>
        <dbReference type="Pfam" id="PF09606"/>
    </source>
</evidence>
<evidence type="ECO:0000313" key="5">
    <source>
        <dbReference type="EMBL" id="CAB3993053.1"/>
    </source>
</evidence>
<feature type="domain" description="Mediator of RNA polymerase II transcription subunit 15 N-terminal" evidence="4">
    <location>
        <begin position="5"/>
        <end position="78"/>
    </location>
</feature>
<keyword evidence="2" id="KW-0805">Transcription regulation</keyword>
<dbReference type="EMBL" id="CACRXK020002174">
    <property type="protein sequence ID" value="CAB3993053.1"/>
    <property type="molecule type" value="Genomic_DNA"/>
</dbReference>
<sequence>MSFNNGDWQSPAFRQRVTLEIDDALQKSPNKIGSQNEKSAAEIENQIFGRSASRNIYMSMVGRIILHLQQGRQNQPQPAAPTIHQGSTSTDNSGHWKTRAFRQKVILNIDDVLKKWQIAVGSQNGRKSAAEIEEHIFERSASRDSYLCLAALIIQHLQAESSKGSKLEDIVDGIKLIKLQEED</sequence>
<evidence type="ECO:0000256" key="1">
    <source>
        <dbReference type="ARBA" id="ARBA00023242"/>
    </source>
</evidence>
<dbReference type="GO" id="GO:0005634">
    <property type="term" value="C:nucleus"/>
    <property type="evidence" value="ECO:0007669"/>
    <property type="project" value="UniProtKB-SubCell"/>
</dbReference>
<evidence type="ECO:0000256" key="2">
    <source>
        <dbReference type="RuleBase" id="RU364148"/>
    </source>
</evidence>
<feature type="compositionally biased region" description="Polar residues" evidence="3">
    <location>
        <begin position="84"/>
        <end position="95"/>
    </location>
</feature>
<feature type="region of interest" description="Disordered" evidence="3">
    <location>
        <begin position="74"/>
        <end position="95"/>
    </location>
</feature>
<accession>A0A7D9HZR7</accession>
<keyword evidence="1 2" id="KW-0539">Nucleus</keyword>
<proteinExistence type="inferred from homology"/>
<comment type="similarity">
    <text evidence="2">Belongs to the Mediator complex subunit 15 family.</text>
</comment>
<keyword evidence="2" id="KW-0010">Activator</keyword>
<evidence type="ECO:0000313" key="6">
    <source>
        <dbReference type="Proteomes" id="UP001152795"/>
    </source>
</evidence>
<keyword evidence="6" id="KW-1185">Reference proteome</keyword>
<keyword evidence="2" id="KW-0804">Transcription</keyword>
<dbReference type="InterPro" id="IPR036529">
    <property type="entry name" value="KIX_dom_sf"/>
</dbReference>
<dbReference type="GO" id="GO:0003712">
    <property type="term" value="F:transcription coregulator activity"/>
    <property type="evidence" value="ECO:0007669"/>
    <property type="project" value="InterPro"/>
</dbReference>
<organism evidence="5 6">
    <name type="scientific">Paramuricea clavata</name>
    <name type="common">Red gorgonian</name>
    <name type="synonym">Violescent sea-whip</name>
    <dbReference type="NCBI Taxonomy" id="317549"/>
    <lineage>
        <taxon>Eukaryota</taxon>
        <taxon>Metazoa</taxon>
        <taxon>Cnidaria</taxon>
        <taxon>Anthozoa</taxon>
        <taxon>Octocorallia</taxon>
        <taxon>Malacalcyonacea</taxon>
        <taxon>Plexauridae</taxon>
        <taxon>Paramuricea</taxon>
    </lineage>
</organism>
<dbReference type="Pfam" id="PF09606">
    <property type="entry name" value="Med15_N"/>
    <property type="match status" value="2"/>
</dbReference>
<dbReference type="Gene3D" id="1.10.246.20">
    <property type="entry name" value="Coactivator CBP, KIX domain"/>
    <property type="match status" value="2"/>
</dbReference>
<dbReference type="Proteomes" id="UP001152795">
    <property type="component" value="Unassembled WGS sequence"/>
</dbReference>
<comment type="caution">
    <text evidence="5">The sequence shown here is derived from an EMBL/GenBank/DDBJ whole genome shotgun (WGS) entry which is preliminary data.</text>
</comment>
<protein>
    <recommendedName>
        <fullName evidence="2">Mediator of RNA polymerase II transcription subunit 15</fullName>
    </recommendedName>
    <alternativeName>
        <fullName evidence="2">Mediator complex subunit 15</fullName>
    </alternativeName>
</protein>